<evidence type="ECO:0000256" key="7">
    <source>
        <dbReference type="ARBA" id="ARBA00022824"/>
    </source>
</evidence>
<dbReference type="Pfam" id="PF04815">
    <property type="entry name" value="Sec23_helical"/>
    <property type="match status" value="1"/>
</dbReference>
<dbReference type="RefSeq" id="XP_004346932.2">
    <property type="nucleotide sequence ID" value="XM_004346882.2"/>
</dbReference>
<dbReference type="SUPFAM" id="SSF82919">
    <property type="entry name" value="Zn-finger domain of Sec23/24"/>
    <property type="match status" value="1"/>
</dbReference>
<feature type="domain" description="Sec23/Sec24 trunk" evidence="15">
    <location>
        <begin position="737"/>
        <end position="975"/>
    </location>
</feature>
<dbReference type="Gene3D" id="3.40.20.10">
    <property type="entry name" value="Severin"/>
    <property type="match status" value="1"/>
</dbReference>
<evidence type="ECO:0000256" key="9">
    <source>
        <dbReference type="ARBA" id="ARBA00022927"/>
    </source>
</evidence>
<dbReference type="GO" id="GO:0000139">
    <property type="term" value="C:Golgi membrane"/>
    <property type="evidence" value="ECO:0007669"/>
    <property type="project" value="UniProtKB-SubCell"/>
</dbReference>
<comment type="similarity">
    <text evidence="4">Belongs to the SEC23/SEC24 family. SEC24 subfamily.</text>
</comment>
<dbReference type="STRING" id="595528.A0A0D2UHS0"/>
<keyword evidence="8" id="KW-0931">ER-Golgi transport</keyword>
<evidence type="ECO:0000256" key="8">
    <source>
        <dbReference type="ARBA" id="ARBA00022892"/>
    </source>
</evidence>
<dbReference type="Proteomes" id="UP000008743">
    <property type="component" value="Unassembled WGS sequence"/>
</dbReference>
<dbReference type="InterPro" id="IPR050550">
    <property type="entry name" value="SEC23_SEC24_subfamily"/>
</dbReference>
<dbReference type="EMBL" id="KE346367">
    <property type="protein sequence ID" value="KJE94626.1"/>
    <property type="molecule type" value="Genomic_DNA"/>
</dbReference>
<dbReference type="OrthoDB" id="49016at2759"/>
<reference evidence="19" key="1">
    <citation type="submission" date="2011-02" db="EMBL/GenBank/DDBJ databases">
        <title>The Genome Sequence of Capsaspora owczarzaki ATCC 30864.</title>
        <authorList>
            <person name="Russ C."/>
            <person name="Cuomo C."/>
            <person name="Burger G."/>
            <person name="Gray M.W."/>
            <person name="Holland P.W.H."/>
            <person name="King N."/>
            <person name="Lang F.B.F."/>
            <person name="Roger A.J."/>
            <person name="Ruiz-Trillo I."/>
            <person name="Young S.K."/>
            <person name="Zeng Q."/>
            <person name="Gargeya S."/>
            <person name="Alvarado L."/>
            <person name="Berlin A."/>
            <person name="Chapman S.B."/>
            <person name="Chen Z."/>
            <person name="Freedman E."/>
            <person name="Gellesch M."/>
            <person name="Goldberg J."/>
            <person name="Griggs A."/>
            <person name="Gujja S."/>
            <person name="Heilman E."/>
            <person name="Heiman D."/>
            <person name="Howarth C."/>
            <person name="Mehta T."/>
            <person name="Neiman D."/>
            <person name="Pearson M."/>
            <person name="Roberts A."/>
            <person name="Saif S."/>
            <person name="Shea T."/>
            <person name="Shenoy N."/>
            <person name="Sisk P."/>
            <person name="Stolte C."/>
            <person name="Sykes S."/>
            <person name="White J."/>
            <person name="Yandava C."/>
            <person name="Haas B."/>
            <person name="Nusbaum C."/>
            <person name="Birren B."/>
        </authorList>
    </citation>
    <scope>NUCLEOTIDE SEQUENCE</scope>
    <source>
        <strain evidence="19">ATCC 30864</strain>
    </source>
</reference>
<keyword evidence="19" id="KW-1185">Reference proteome</keyword>
<dbReference type="Gene3D" id="2.30.30.380">
    <property type="entry name" value="Zn-finger domain of Sec23/24"/>
    <property type="match status" value="1"/>
</dbReference>
<dbReference type="FunCoup" id="A0A0D2UHS0">
    <property type="interactions" value="327"/>
</dbReference>
<dbReference type="Pfam" id="PF04810">
    <property type="entry name" value="zf-Sec23_Sec24"/>
    <property type="match status" value="1"/>
</dbReference>
<evidence type="ECO:0000259" key="13">
    <source>
        <dbReference type="Pfam" id="PF00626"/>
    </source>
</evidence>
<feature type="compositionally biased region" description="Low complexity" evidence="12">
    <location>
        <begin position="182"/>
        <end position="225"/>
    </location>
</feature>
<dbReference type="InterPro" id="IPR036174">
    <property type="entry name" value="Znf_Sec23_Sec24_sf"/>
</dbReference>
<evidence type="ECO:0000259" key="16">
    <source>
        <dbReference type="Pfam" id="PF04815"/>
    </source>
</evidence>
<dbReference type="Pfam" id="PF00626">
    <property type="entry name" value="Gelsolin"/>
    <property type="match status" value="1"/>
</dbReference>
<evidence type="ECO:0000256" key="3">
    <source>
        <dbReference type="ARBA" id="ARBA00004586"/>
    </source>
</evidence>
<dbReference type="InterPro" id="IPR007123">
    <property type="entry name" value="Gelsolin-like_dom"/>
</dbReference>
<dbReference type="PANTHER" id="PTHR13803">
    <property type="entry name" value="SEC24-RELATED PROTEIN"/>
    <property type="match status" value="1"/>
</dbReference>
<evidence type="ECO:0000259" key="17">
    <source>
        <dbReference type="Pfam" id="PF08033"/>
    </source>
</evidence>
<feature type="compositionally biased region" description="Low complexity" evidence="12">
    <location>
        <begin position="316"/>
        <end position="332"/>
    </location>
</feature>
<dbReference type="InterPro" id="IPR041742">
    <property type="entry name" value="Sec24-like_trunk_dom"/>
</dbReference>
<feature type="region of interest" description="Disordered" evidence="12">
    <location>
        <begin position="580"/>
        <end position="601"/>
    </location>
</feature>
<dbReference type="eggNOG" id="KOG1985">
    <property type="taxonomic scope" value="Eukaryota"/>
</dbReference>
<accession>A0A0D2UHS0</accession>
<dbReference type="GO" id="GO:0005789">
    <property type="term" value="C:endoplasmic reticulum membrane"/>
    <property type="evidence" value="ECO:0007669"/>
    <property type="project" value="UniProtKB-SubCell"/>
</dbReference>
<feature type="compositionally biased region" description="Low complexity" evidence="12">
    <location>
        <begin position="295"/>
        <end position="305"/>
    </location>
</feature>
<dbReference type="Gene3D" id="1.20.120.730">
    <property type="entry name" value="Sec23/Sec24 helical domain"/>
    <property type="match status" value="1"/>
</dbReference>
<feature type="domain" description="Sec23/Sec24 beta-sandwich" evidence="17">
    <location>
        <begin position="981"/>
        <end position="1065"/>
    </location>
</feature>
<evidence type="ECO:0000256" key="5">
    <source>
        <dbReference type="ARBA" id="ARBA00022448"/>
    </source>
</evidence>
<keyword evidence="6" id="KW-0963">Cytoplasm</keyword>
<keyword evidence="11" id="KW-0472">Membrane</keyword>
<dbReference type="GO" id="GO:0000149">
    <property type="term" value="F:SNARE binding"/>
    <property type="evidence" value="ECO:0007669"/>
    <property type="project" value="TreeGrafter"/>
</dbReference>
<feature type="compositionally biased region" description="Low complexity" evidence="12">
    <location>
        <begin position="452"/>
        <end position="476"/>
    </location>
</feature>
<evidence type="ECO:0000259" key="14">
    <source>
        <dbReference type="Pfam" id="PF04810"/>
    </source>
</evidence>
<dbReference type="InterPro" id="IPR006900">
    <property type="entry name" value="Sec23/24_helical_dom"/>
</dbReference>
<dbReference type="PANTHER" id="PTHR13803:SF39">
    <property type="entry name" value="SECRETORY 24AB, ISOFORM A"/>
    <property type="match status" value="1"/>
</dbReference>
<feature type="compositionally biased region" description="Low complexity" evidence="12">
    <location>
        <begin position="115"/>
        <end position="133"/>
    </location>
</feature>
<dbReference type="SUPFAM" id="SSF81811">
    <property type="entry name" value="Helical domain of Sec23/24"/>
    <property type="match status" value="1"/>
</dbReference>
<dbReference type="SUPFAM" id="SSF81995">
    <property type="entry name" value="beta-sandwich domain of Sec23/24"/>
    <property type="match status" value="1"/>
</dbReference>
<dbReference type="InterPro" id="IPR036465">
    <property type="entry name" value="vWFA_dom_sf"/>
</dbReference>
<dbReference type="GO" id="GO:0008270">
    <property type="term" value="F:zinc ion binding"/>
    <property type="evidence" value="ECO:0007669"/>
    <property type="project" value="InterPro"/>
</dbReference>
<dbReference type="InterPro" id="IPR029006">
    <property type="entry name" value="ADF-H/Gelsolin-like_dom_sf"/>
</dbReference>
<dbReference type="GO" id="GO:0070971">
    <property type="term" value="C:endoplasmic reticulum exit site"/>
    <property type="evidence" value="ECO:0007669"/>
    <property type="project" value="TreeGrafter"/>
</dbReference>
<feature type="compositionally biased region" description="Low complexity" evidence="12">
    <location>
        <begin position="275"/>
        <end position="287"/>
    </location>
</feature>
<feature type="compositionally biased region" description="Low complexity" evidence="12">
    <location>
        <begin position="158"/>
        <end position="173"/>
    </location>
</feature>
<evidence type="ECO:0000313" key="18">
    <source>
        <dbReference type="EMBL" id="KJE94626.1"/>
    </source>
</evidence>
<dbReference type="InParanoid" id="A0A0D2UHS0"/>
<evidence type="ECO:0000256" key="2">
    <source>
        <dbReference type="ARBA" id="ARBA00004496"/>
    </source>
</evidence>
<evidence type="ECO:0000313" key="19">
    <source>
        <dbReference type="Proteomes" id="UP000008743"/>
    </source>
</evidence>
<evidence type="ECO:0000259" key="15">
    <source>
        <dbReference type="Pfam" id="PF04811"/>
    </source>
</evidence>
<name>A0A0D2UHS0_CAPO3</name>
<comment type="subcellular location">
    <subcellularLocation>
        <location evidence="2">Cytoplasm</location>
    </subcellularLocation>
    <subcellularLocation>
        <location evidence="3">Endoplasmic reticulum membrane</location>
    </subcellularLocation>
    <subcellularLocation>
        <location evidence="1">Golgi apparatus membrane</location>
    </subcellularLocation>
</comment>
<evidence type="ECO:0000256" key="6">
    <source>
        <dbReference type="ARBA" id="ARBA00022490"/>
    </source>
</evidence>
<keyword evidence="10" id="KW-0333">Golgi apparatus</keyword>
<organism evidence="18 19">
    <name type="scientific">Capsaspora owczarzaki (strain ATCC 30864)</name>
    <dbReference type="NCBI Taxonomy" id="595528"/>
    <lineage>
        <taxon>Eukaryota</taxon>
        <taxon>Filasterea</taxon>
        <taxon>Capsaspora</taxon>
    </lineage>
</organism>
<gene>
    <name evidence="18" type="ORF">CAOG_005247</name>
</gene>
<dbReference type="GO" id="GO:0090110">
    <property type="term" value="P:COPII-coated vesicle cargo loading"/>
    <property type="evidence" value="ECO:0007669"/>
    <property type="project" value="TreeGrafter"/>
</dbReference>
<protein>
    <submittedName>
        <fullName evidence="18">Protein transporter SEC24</fullName>
    </submittedName>
</protein>
<dbReference type="Gene3D" id="3.40.50.410">
    <property type="entry name" value="von Willebrand factor, type A domain"/>
    <property type="match status" value="1"/>
</dbReference>
<evidence type="ECO:0000256" key="11">
    <source>
        <dbReference type="ARBA" id="ARBA00023136"/>
    </source>
</evidence>
<feature type="region of interest" description="Disordered" evidence="12">
    <location>
        <begin position="1"/>
        <end position="513"/>
    </location>
</feature>
<feature type="compositionally biased region" description="Low complexity" evidence="12">
    <location>
        <begin position="1"/>
        <end position="16"/>
    </location>
</feature>
<feature type="domain" description="Zinc finger Sec23/Sec24-type" evidence="14">
    <location>
        <begin position="660"/>
        <end position="697"/>
    </location>
</feature>
<dbReference type="Pfam" id="PF08033">
    <property type="entry name" value="Sec23_BS"/>
    <property type="match status" value="1"/>
</dbReference>
<dbReference type="SUPFAM" id="SSF82754">
    <property type="entry name" value="C-terminal, gelsolin-like domain of Sec23/24"/>
    <property type="match status" value="1"/>
</dbReference>
<feature type="compositionally biased region" description="Low complexity" evidence="12">
    <location>
        <begin position="80"/>
        <end position="104"/>
    </location>
</feature>
<feature type="compositionally biased region" description="Low complexity" evidence="12">
    <location>
        <begin position="341"/>
        <end position="365"/>
    </location>
</feature>
<evidence type="ECO:0000256" key="1">
    <source>
        <dbReference type="ARBA" id="ARBA00004394"/>
    </source>
</evidence>
<dbReference type="SUPFAM" id="SSF53300">
    <property type="entry name" value="vWA-like"/>
    <property type="match status" value="1"/>
</dbReference>
<feature type="compositionally biased region" description="Low complexity" evidence="12">
    <location>
        <begin position="41"/>
        <end position="58"/>
    </location>
</feature>
<keyword evidence="7" id="KW-0256">Endoplasmic reticulum</keyword>
<feature type="domain" description="Gelsolin-like" evidence="13">
    <location>
        <begin position="1203"/>
        <end position="1276"/>
    </location>
</feature>
<feature type="compositionally biased region" description="Polar residues" evidence="12">
    <location>
        <begin position="379"/>
        <end position="391"/>
    </location>
</feature>
<dbReference type="InterPro" id="IPR036180">
    <property type="entry name" value="Gelsolin-like_dom_sf"/>
</dbReference>
<dbReference type="InterPro" id="IPR012990">
    <property type="entry name" value="Beta-sandwich_Sec23_24"/>
</dbReference>
<dbReference type="InterPro" id="IPR036175">
    <property type="entry name" value="Sec23/24_helical_dom_sf"/>
</dbReference>
<feature type="compositionally biased region" description="Low complexity" evidence="12">
    <location>
        <begin position="254"/>
        <end position="267"/>
    </location>
</feature>
<feature type="compositionally biased region" description="Pro residues" evidence="12">
    <location>
        <begin position="105"/>
        <end position="114"/>
    </location>
</feature>
<dbReference type="PhylomeDB" id="A0A0D2UHS0"/>
<dbReference type="CDD" id="cd01479">
    <property type="entry name" value="Sec24-like"/>
    <property type="match status" value="1"/>
</dbReference>
<evidence type="ECO:0000256" key="12">
    <source>
        <dbReference type="SAM" id="MobiDB-lite"/>
    </source>
</evidence>
<proteinExistence type="inferred from homology"/>
<keyword evidence="9" id="KW-0653">Protein transport</keyword>
<evidence type="ECO:0000256" key="4">
    <source>
        <dbReference type="ARBA" id="ARBA00008334"/>
    </source>
</evidence>
<feature type="compositionally biased region" description="Pro residues" evidence="12">
    <location>
        <begin position="226"/>
        <end position="238"/>
    </location>
</feature>
<dbReference type="InterPro" id="IPR006895">
    <property type="entry name" value="Znf_Sec23_Sec24"/>
</dbReference>
<dbReference type="Gene3D" id="2.60.40.1670">
    <property type="entry name" value="beta-sandwich domain of Sec23/24"/>
    <property type="match status" value="1"/>
</dbReference>
<dbReference type="GO" id="GO:0006886">
    <property type="term" value="P:intracellular protein transport"/>
    <property type="evidence" value="ECO:0007669"/>
    <property type="project" value="InterPro"/>
</dbReference>
<feature type="compositionally biased region" description="Low complexity" evidence="12">
    <location>
        <begin position="503"/>
        <end position="513"/>
    </location>
</feature>
<dbReference type="Pfam" id="PF04811">
    <property type="entry name" value="Sec23_trunk"/>
    <property type="match status" value="1"/>
</dbReference>
<evidence type="ECO:0000256" key="10">
    <source>
        <dbReference type="ARBA" id="ARBA00023034"/>
    </source>
</evidence>
<feature type="compositionally biased region" description="Polar residues" evidence="12">
    <location>
        <begin position="136"/>
        <end position="149"/>
    </location>
</feature>
<feature type="domain" description="Sec23/Sec24 helical" evidence="16">
    <location>
        <begin position="1076"/>
        <end position="1178"/>
    </location>
</feature>
<keyword evidence="5" id="KW-0813">Transport</keyword>
<dbReference type="InterPro" id="IPR006896">
    <property type="entry name" value="Sec23/24_trunk_dom"/>
</dbReference>
<sequence>MFHQPQQQQQQQPWQPGTGPAAPMTTFGQDPTQGAGSGGYAAQPLYAQQQPRPAAAQAFDANHGGAAAYGQPMHAPPQPQQHFAQQPMQPLMMPQQQQPQAVHAQPPPSQPTPLPSGGSTPAPIGGLPLGAPGFPEQQQLGLRTQSHVLPQQPPSSGAAWTPANATAPPTIATSMNPPPPAMSAAGPAAPAPFSGFPQQQQQHQPPQSFQQQPFQQPQQAPTAFPAQPPLQPAQPPPMQSATAVSGQAAPGPPIRSSSIPGQSTFASQPPPPQSQPAVSNSQFAPFNPNAPPQPVASQSPQPNAPFQTPGGLGGMPFQQQPQQQFQPSQPSQVLPGTALASQRSSLTGSSSTDLLQSQRSASASSFPPATLQQPGAPLSNGSAPSVPTASGNVAGWGMPQSNGNSTPGAMGDGPAPDVSQNAGPVSAAAPAKRRHYPTAGAGQAFGATNTSPPIGNAPGAFNPAGPAFPAQLPQGGFAPGAMGGPAFLPSGPDALSTGMGNMSLQQQPLQQPSQQLPFASLPTAQFGQPAPAQFGQPSAVPSAQGAAGFIQAQPQAYNPGFVGNQAPMLSNSHNLLLSKNTIPDRRPRPPHPMVPQDRVGMNCSPDVMRLTMNAIPRTANLLTKSRLPLGLHIHPFADPRSTSDGIAGVPSIPVVTSTLIIRCRTCRAYINPFVQFIDQGRKFKCNVCFRINDMPSEFDYQQNPDGSSTYLDRATRPELTAGSIEYIAPSEYMVRAPQPAVYLFLIDVSFAAVQNGMVASASRTLLQHLDQLHGDARLRVGIITYDSTVHFYNLQSSRSQPQMLVVSDLEEMFLPSPDDLLVTLAESRELVVSLLTKLPTMFQNTQNAVSALPAALTAAYQLLSPTGGRVTVLQSTLPSTGPNALQVRDDAASRGTPKEIANLQPADEFYKKYAVDCSRQQIGIDTFLFSSSYIDVATIGSLSRHSSGSCYFYPGFHAARNPDMNTKFISEFARNLTRPLGLEAVIRVRCTQGLTPHSFHGNFFLRQTDLLALPTVNPDHGFGMQISLEESFTNISQVVFQTALLYTTTSGERRIRVHTLVVPVVGSIGELYDAADCEALAGLAAKMAVNRMLTTKLSDARDGIMNMCQDILSTYKSEVLSSNAAGGSLMISPTLSLLPLYLLAALKNAALRLGKNTSNDERAYATMLIRTLPMHDLLRFLYPSMYGLHDLPTQCGVPQGQDIILPPLLPLNSERFERHGVYIIETSQLILIWVGRNVAPELCSALFDVANFSAIPAGMMSLPQLDNDYSRRVRNIVKKIRHSSVLHPLLLVVREDDMRLRPLVMSYLVEDKGEASPSYFEFLTQVAKTNS</sequence>
<dbReference type="GO" id="GO:0030127">
    <property type="term" value="C:COPII vesicle coat"/>
    <property type="evidence" value="ECO:0007669"/>
    <property type="project" value="InterPro"/>
</dbReference>